<accession>J3NJH1</accession>
<reference evidence="2" key="2">
    <citation type="submission" date="2010-07" db="EMBL/GenBank/DDBJ databases">
        <authorList>
            <consortium name="The Broad Institute Genome Sequencing Platform"/>
            <consortium name="Broad Institute Genome Sequencing Center for Infectious Disease"/>
            <person name="Ma L.-J."/>
            <person name="Dead R."/>
            <person name="Young S."/>
            <person name="Zeng Q."/>
            <person name="Koehrsen M."/>
            <person name="Alvarado L."/>
            <person name="Berlin A."/>
            <person name="Chapman S.B."/>
            <person name="Chen Z."/>
            <person name="Freedman E."/>
            <person name="Gellesch M."/>
            <person name="Goldberg J."/>
            <person name="Griggs A."/>
            <person name="Gujja S."/>
            <person name="Heilman E.R."/>
            <person name="Heiman D."/>
            <person name="Hepburn T."/>
            <person name="Howarth C."/>
            <person name="Jen D."/>
            <person name="Larson L."/>
            <person name="Mehta T."/>
            <person name="Neiman D."/>
            <person name="Pearson M."/>
            <person name="Roberts A."/>
            <person name="Saif S."/>
            <person name="Shea T."/>
            <person name="Shenoy N."/>
            <person name="Sisk P."/>
            <person name="Stolte C."/>
            <person name="Sykes S."/>
            <person name="Walk T."/>
            <person name="White J."/>
            <person name="Yandava C."/>
            <person name="Haas B."/>
            <person name="Nusbaum C."/>
            <person name="Birren B."/>
        </authorList>
    </citation>
    <scope>NUCLEOTIDE SEQUENCE</scope>
    <source>
        <strain evidence="2">R3-111a-1</strain>
    </source>
</reference>
<organism evidence="2">
    <name type="scientific">Gaeumannomyces tritici (strain R3-111a-1)</name>
    <name type="common">Wheat and barley take-all root rot fungus</name>
    <name type="synonym">Gaeumannomyces graminis var. tritici</name>
    <dbReference type="NCBI Taxonomy" id="644352"/>
    <lineage>
        <taxon>Eukaryota</taxon>
        <taxon>Fungi</taxon>
        <taxon>Dikarya</taxon>
        <taxon>Ascomycota</taxon>
        <taxon>Pezizomycotina</taxon>
        <taxon>Sordariomycetes</taxon>
        <taxon>Sordariomycetidae</taxon>
        <taxon>Magnaporthales</taxon>
        <taxon>Magnaporthaceae</taxon>
        <taxon>Gaeumannomyces</taxon>
    </lineage>
</organism>
<keyword evidence="4" id="KW-1185">Reference proteome</keyword>
<feature type="region of interest" description="Disordered" evidence="1">
    <location>
        <begin position="67"/>
        <end position="89"/>
    </location>
</feature>
<evidence type="ECO:0008006" key="5">
    <source>
        <dbReference type="Google" id="ProtNLM"/>
    </source>
</evidence>
<gene>
    <name evidence="3" type="primary">20341861</name>
    <name evidence="2" type="ORF">GGTG_01403</name>
</gene>
<feature type="region of interest" description="Disordered" evidence="1">
    <location>
        <begin position="157"/>
        <end position="183"/>
    </location>
</feature>
<dbReference type="EMBL" id="GL385395">
    <property type="protein sequence ID" value="EJT81423.1"/>
    <property type="molecule type" value="Genomic_DNA"/>
</dbReference>
<reference evidence="4" key="1">
    <citation type="submission" date="2010-07" db="EMBL/GenBank/DDBJ databases">
        <title>The genome sequence of Gaeumannomyces graminis var. tritici strain R3-111a-1.</title>
        <authorList>
            <consortium name="The Broad Institute Genome Sequencing Platform"/>
            <person name="Ma L.-J."/>
            <person name="Dead R."/>
            <person name="Young S."/>
            <person name="Zeng Q."/>
            <person name="Koehrsen M."/>
            <person name="Alvarado L."/>
            <person name="Berlin A."/>
            <person name="Chapman S.B."/>
            <person name="Chen Z."/>
            <person name="Freedman E."/>
            <person name="Gellesch M."/>
            <person name="Goldberg J."/>
            <person name="Griggs A."/>
            <person name="Gujja S."/>
            <person name="Heilman E.R."/>
            <person name="Heiman D."/>
            <person name="Hepburn T."/>
            <person name="Howarth C."/>
            <person name="Jen D."/>
            <person name="Larson L."/>
            <person name="Mehta T."/>
            <person name="Neiman D."/>
            <person name="Pearson M."/>
            <person name="Roberts A."/>
            <person name="Saif S."/>
            <person name="Shea T."/>
            <person name="Shenoy N."/>
            <person name="Sisk P."/>
            <person name="Stolte C."/>
            <person name="Sykes S."/>
            <person name="Walk T."/>
            <person name="White J."/>
            <person name="Yandava C."/>
            <person name="Haas B."/>
            <person name="Nusbaum C."/>
            <person name="Birren B."/>
        </authorList>
    </citation>
    <scope>NUCLEOTIDE SEQUENCE [LARGE SCALE GENOMIC DNA]</scope>
    <source>
        <strain evidence="4">R3-111a-1</strain>
    </source>
</reference>
<feature type="compositionally biased region" description="Basic and acidic residues" evidence="1">
    <location>
        <begin position="319"/>
        <end position="334"/>
    </location>
</feature>
<reference evidence="2" key="3">
    <citation type="submission" date="2010-09" db="EMBL/GenBank/DDBJ databases">
        <title>Annotation of Gaeumannomyces graminis var. tritici R3-111a-1.</title>
        <authorList>
            <consortium name="The Broad Institute Genome Sequencing Platform"/>
            <person name="Ma L.-J."/>
            <person name="Dead R."/>
            <person name="Young S.K."/>
            <person name="Zeng Q."/>
            <person name="Gargeya S."/>
            <person name="Fitzgerald M."/>
            <person name="Haas B."/>
            <person name="Abouelleil A."/>
            <person name="Alvarado L."/>
            <person name="Arachchi H.M."/>
            <person name="Berlin A."/>
            <person name="Brown A."/>
            <person name="Chapman S.B."/>
            <person name="Chen Z."/>
            <person name="Dunbar C."/>
            <person name="Freedman E."/>
            <person name="Gearin G."/>
            <person name="Gellesch M."/>
            <person name="Goldberg J."/>
            <person name="Griggs A."/>
            <person name="Gujja S."/>
            <person name="Heiman D."/>
            <person name="Howarth C."/>
            <person name="Larson L."/>
            <person name="Lui A."/>
            <person name="MacDonald P.J.P."/>
            <person name="Mehta T."/>
            <person name="Montmayeur A."/>
            <person name="Murphy C."/>
            <person name="Neiman D."/>
            <person name="Pearson M."/>
            <person name="Priest M."/>
            <person name="Roberts A."/>
            <person name="Saif S."/>
            <person name="Shea T."/>
            <person name="Shenoy N."/>
            <person name="Sisk P."/>
            <person name="Stolte C."/>
            <person name="Sykes S."/>
            <person name="Yandava C."/>
            <person name="Wortman J."/>
            <person name="Nusbaum C."/>
            <person name="Birren B."/>
        </authorList>
    </citation>
    <scope>NUCLEOTIDE SEQUENCE</scope>
    <source>
        <strain evidence="2">R3-111a-1</strain>
    </source>
</reference>
<dbReference type="OrthoDB" id="432381at2759"/>
<feature type="region of interest" description="Disordered" evidence="1">
    <location>
        <begin position="1"/>
        <end position="33"/>
    </location>
</feature>
<feature type="region of interest" description="Disordered" evidence="1">
    <location>
        <begin position="313"/>
        <end position="431"/>
    </location>
</feature>
<feature type="compositionally biased region" description="Acidic residues" evidence="1">
    <location>
        <begin position="356"/>
        <end position="370"/>
    </location>
</feature>
<reference evidence="3" key="4">
    <citation type="journal article" date="2015" name="G3 (Bethesda)">
        <title>Genome sequences of three phytopathogenic species of the Magnaporthaceae family of fungi.</title>
        <authorList>
            <person name="Okagaki L.H."/>
            <person name="Nunes C.C."/>
            <person name="Sailsbery J."/>
            <person name="Clay B."/>
            <person name="Brown D."/>
            <person name="John T."/>
            <person name="Oh Y."/>
            <person name="Young N."/>
            <person name="Fitzgerald M."/>
            <person name="Haas B.J."/>
            <person name="Zeng Q."/>
            <person name="Young S."/>
            <person name="Adiconis X."/>
            <person name="Fan L."/>
            <person name="Levin J.Z."/>
            <person name="Mitchell T.K."/>
            <person name="Okubara P.A."/>
            <person name="Farman M.L."/>
            <person name="Kohn L.M."/>
            <person name="Birren B."/>
            <person name="Ma L.-J."/>
            <person name="Dean R.A."/>
        </authorList>
    </citation>
    <scope>NUCLEOTIDE SEQUENCE</scope>
    <source>
        <strain evidence="3">R3-111a-1</strain>
    </source>
</reference>
<feature type="region of interest" description="Disordered" evidence="1">
    <location>
        <begin position="448"/>
        <end position="551"/>
    </location>
</feature>
<dbReference type="STRING" id="644352.J3NJH1"/>
<evidence type="ECO:0000256" key="1">
    <source>
        <dbReference type="SAM" id="MobiDB-lite"/>
    </source>
</evidence>
<evidence type="ECO:0000313" key="3">
    <source>
        <dbReference type="EnsemblFungi" id="EJT81423"/>
    </source>
</evidence>
<dbReference type="eggNOG" id="ENOG502RZ6M">
    <property type="taxonomic scope" value="Eukaryota"/>
</dbReference>
<evidence type="ECO:0000313" key="2">
    <source>
        <dbReference type="EMBL" id="EJT81423.1"/>
    </source>
</evidence>
<dbReference type="GeneID" id="20341861"/>
<name>J3NJH1_GAET3</name>
<feature type="compositionally biased region" description="Basic residues" evidence="1">
    <location>
        <begin position="519"/>
        <end position="530"/>
    </location>
</feature>
<dbReference type="HOGENOM" id="CLU_017393_0_0_1"/>
<sequence length="551" mass="59836">MNNDQFRRLVNTNPGGTPTNSSNATSSSAKPTVAAALGSRLKSSIPMTPRSLGVNTQNLFAKQLAERDQAEHQQKRLRTSAPKGSRLAQGYVDRAKIRQEQEEAEAHAAKLRAIQQSFESGEIDEDTYKRIRDEVGEANLPSSVTSKGLDFELLAKARKGEVEPEEESLEDSPKDDATQDTAVAAADVDDAFERLEGAEVQAVTREKTQKKGQLATKPVGPSGRRTRDQLLAELKASREAAKAKEKSALGTKFKKIGTQKTPGTRIERDSKGREVMIIVDEDGHEKRKVRKMAKDDAPAETLDVVPVKKTEVLGMEVPEFYRKKQEEQEAKKQEEDDDDIFADVGEYNPLAGMDSSSDDDSSEEEGEAASDEGSSKKRGIEDISGDGTDGDNKASGSAPVPKGPEAPAAAPKNYFQHSKTGLVSEESRKITAASDPAVLAALRKAKALNAEAKSEEEQQAAEREARLKKMLQDSNRDAEDLDMGFGTNRLEDEAEMEERDVKLAVWGDEGDEGQGGGGKAKRKRGGKKRKGDANSAADVLQVLERRKGADS</sequence>
<feature type="compositionally biased region" description="Basic and acidic residues" evidence="1">
    <location>
        <begin position="452"/>
        <end position="478"/>
    </location>
</feature>
<dbReference type="EnsemblFungi" id="EJT81423">
    <property type="protein sequence ID" value="EJT81423"/>
    <property type="gene ID" value="GGTG_01403"/>
</dbReference>
<dbReference type="PANTHER" id="PTHR12765">
    <property type="entry name" value="RED PROTEIN IK FACTOR CYTOKINE IK"/>
    <property type="match status" value="1"/>
</dbReference>
<dbReference type="Proteomes" id="UP000006039">
    <property type="component" value="Unassembled WGS sequence"/>
</dbReference>
<dbReference type="InterPro" id="IPR039896">
    <property type="entry name" value="Red-like"/>
</dbReference>
<dbReference type="RefSeq" id="XP_009217432.1">
    <property type="nucleotide sequence ID" value="XM_009219168.1"/>
</dbReference>
<protein>
    <recommendedName>
        <fullName evidence="5">RED-like N-terminal domain-containing protein</fullName>
    </recommendedName>
</protein>
<feature type="compositionally biased region" description="Polar residues" evidence="1">
    <location>
        <begin position="1"/>
        <end position="18"/>
    </location>
</feature>
<dbReference type="AlphaFoldDB" id="J3NJH1"/>
<feature type="region of interest" description="Disordered" evidence="1">
    <location>
        <begin position="199"/>
        <end position="226"/>
    </location>
</feature>
<evidence type="ECO:0000313" key="4">
    <source>
        <dbReference type="Proteomes" id="UP000006039"/>
    </source>
</evidence>
<feature type="compositionally biased region" description="Low complexity" evidence="1">
    <location>
        <begin position="19"/>
        <end position="29"/>
    </location>
</feature>
<reference evidence="3" key="5">
    <citation type="submission" date="2018-04" db="UniProtKB">
        <authorList>
            <consortium name="EnsemblFungi"/>
        </authorList>
    </citation>
    <scope>IDENTIFICATION</scope>
    <source>
        <strain evidence="3">R3-111a-1</strain>
    </source>
</reference>
<dbReference type="VEuPathDB" id="FungiDB:GGTG_01403"/>
<proteinExistence type="predicted"/>
<feature type="compositionally biased region" description="Low complexity" evidence="1">
    <location>
        <begin position="398"/>
        <end position="411"/>
    </location>
</feature>